<dbReference type="SUPFAM" id="SSF48113">
    <property type="entry name" value="Heme-dependent peroxidases"/>
    <property type="match status" value="1"/>
</dbReference>
<dbReference type="Pfam" id="PF08022">
    <property type="entry name" value="FAD_binding_8"/>
    <property type="match status" value="1"/>
</dbReference>
<keyword evidence="8" id="KW-0408">Iron</keyword>
<dbReference type="PROSITE" id="PS50292">
    <property type="entry name" value="PEROXIDASE_3"/>
    <property type="match status" value="1"/>
</dbReference>
<dbReference type="GO" id="GO:0020037">
    <property type="term" value="F:heme binding"/>
    <property type="evidence" value="ECO:0007669"/>
    <property type="project" value="InterPro"/>
</dbReference>
<dbReference type="InterPro" id="IPR039261">
    <property type="entry name" value="FNR_nucleotide-bd"/>
</dbReference>
<keyword evidence="8" id="KW-0479">Metal-binding</keyword>
<dbReference type="Pfam" id="PF03098">
    <property type="entry name" value="An_peroxidase"/>
    <property type="match status" value="1"/>
</dbReference>
<feature type="transmembrane region" description="Helical" evidence="10">
    <location>
        <begin position="1385"/>
        <end position="1406"/>
    </location>
</feature>
<evidence type="ECO:0000256" key="8">
    <source>
        <dbReference type="PIRSR" id="PIRSR619791-2"/>
    </source>
</evidence>
<dbReference type="InterPro" id="IPR013112">
    <property type="entry name" value="FAD-bd_8"/>
</dbReference>
<evidence type="ECO:0000313" key="13">
    <source>
        <dbReference type="Proteomes" id="UP000324585"/>
    </source>
</evidence>
<dbReference type="InterPro" id="IPR013121">
    <property type="entry name" value="Fe_red_NAD-bd_6"/>
</dbReference>
<dbReference type="SUPFAM" id="SSF52343">
    <property type="entry name" value="Ferredoxin reductase-like, C-terminal NADP-linked domain"/>
    <property type="match status" value="1"/>
</dbReference>
<feature type="region of interest" description="Disordered" evidence="9">
    <location>
        <begin position="937"/>
        <end position="956"/>
    </location>
</feature>
<dbReference type="InterPro" id="IPR010255">
    <property type="entry name" value="Haem_peroxidase_sf"/>
</dbReference>
<dbReference type="Gene3D" id="3.40.50.80">
    <property type="entry name" value="Nucleotide-binding domain of ferredoxin-NADP reductase (FNR) module"/>
    <property type="match status" value="1"/>
</dbReference>
<evidence type="ECO:0000256" key="2">
    <source>
        <dbReference type="ARBA" id="ARBA00022692"/>
    </source>
</evidence>
<feature type="region of interest" description="Disordered" evidence="9">
    <location>
        <begin position="1912"/>
        <end position="1957"/>
    </location>
</feature>
<dbReference type="SUPFAM" id="SSF63380">
    <property type="entry name" value="Riboflavin synthase domain-like"/>
    <property type="match status" value="1"/>
</dbReference>
<dbReference type="Proteomes" id="UP000324585">
    <property type="component" value="Unassembled WGS sequence"/>
</dbReference>
<dbReference type="Gene3D" id="2.40.30.10">
    <property type="entry name" value="Translation factors"/>
    <property type="match status" value="1"/>
</dbReference>
<dbReference type="InterPro" id="IPR017938">
    <property type="entry name" value="Riboflavin_synthase-like_b-brl"/>
</dbReference>
<evidence type="ECO:0000256" key="9">
    <source>
        <dbReference type="SAM" id="MobiDB-lite"/>
    </source>
</evidence>
<dbReference type="InterPro" id="IPR037120">
    <property type="entry name" value="Haem_peroxidase_sf_animal"/>
</dbReference>
<keyword evidence="13" id="KW-1185">Reference proteome</keyword>
<reference evidence="13" key="1">
    <citation type="journal article" date="2019" name="Nat. Commun.">
        <title>Expansion of phycobilisome linker gene families in mesophilic red algae.</title>
        <authorList>
            <person name="Lee J."/>
            <person name="Kim D."/>
            <person name="Bhattacharya D."/>
            <person name="Yoon H.S."/>
        </authorList>
    </citation>
    <scope>NUCLEOTIDE SEQUENCE [LARGE SCALE GENOMIC DNA]</scope>
    <source>
        <strain evidence="13">CCMP 1328</strain>
    </source>
</reference>
<dbReference type="PRINTS" id="PR00457">
    <property type="entry name" value="ANPEROXIDASE"/>
</dbReference>
<protein>
    <submittedName>
        <fullName evidence="12">Dual oxidase</fullName>
    </submittedName>
</protein>
<evidence type="ECO:0000313" key="12">
    <source>
        <dbReference type="EMBL" id="KAA8490680.1"/>
    </source>
</evidence>
<dbReference type="PANTHER" id="PTHR11475">
    <property type="entry name" value="OXIDASE/PEROXIDASE"/>
    <property type="match status" value="1"/>
</dbReference>
<feature type="transmembrane region" description="Helical" evidence="10">
    <location>
        <begin position="61"/>
        <end position="83"/>
    </location>
</feature>
<dbReference type="GO" id="GO:0016020">
    <property type="term" value="C:membrane"/>
    <property type="evidence" value="ECO:0007669"/>
    <property type="project" value="UniProtKB-SubCell"/>
</dbReference>
<evidence type="ECO:0000256" key="3">
    <source>
        <dbReference type="ARBA" id="ARBA00022737"/>
    </source>
</evidence>
<keyword evidence="4" id="KW-0106">Calcium</keyword>
<keyword evidence="5 10" id="KW-1133">Transmembrane helix</keyword>
<evidence type="ECO:0000256" key="10">
    <source>
        <dbReference type="SAM" id="Phobius"/>
    </source>
</evidence>
<keyword evidence="3" id="KW-0677">Repeat</keyword>
<dbReference type="Pfam" id="PF08030">
    <property type="entry name" value="NAD_binding_6"/>
    <property type="match status" value="1"/>
</dbReference>
<feature type="domain" description="FAD-binding FR-type" evidence="11">
    <location>
        <begin position="1609"/>
        <end position="1715"/>
    </location>
</feature>
<comment type="subcellular location">
    <subcellularLocation>
        <location evidence="1">Membrane</location>
        <topology evidence="1">Multi-pass membrane protein</topology>
    </subcellularLocation>
</comment>
<feature type="binding site" description="axial binding residue" evidence="8">
    <location>
        <position position="441"/>
    </location>
    <ligand>
        <name>heme b</name>
        <dbReference type="ChEBI" id="CHEBI:60344"/>
    </ligand>
    <ligandPart>
        <name>Fe</name>
        <dbReference type="ChEBI" id="CHEBI:18248"/>
    </ligandPart>
</feature>
<organism evidence="12 13">
    <name type="scientific">Porphyridium purpureum</name>
    <name type="common">Red alga</name>
    <name type="synonym">Porphyridium cruentum</name>
    <dbReference type="NCBI Taxonomy" id="35688"/>
    <lineage>
        <taxon>Eukaryota</taxon>
        <taxon>Rhodophyta</taxon>
        <taxon>Bangiophyceae</taxon>
        <taxon>Porphyridiales</taxon>
        <taxon>Porphyridiaceae</taxon>
        <taxon>Porphyridium</taxon>
    </lineage>
</organism>
<evidence type="ECO:0000256" key="5">
    <source>
        <dbReference type="ARBA" id="ARBA00022989"/>
    </source>
</evidence>
<dbReference type="CDD" id="cd06186">
    <property type="entry name" value="NOX_Duox_like_FAD_NADP"/>
    <property type="match status" value="1"/>
</dbReference>
<dbReference type="InterPro" id="IPR019791">
    <property type="entry name" value="Haem_peroxidase_animal"/>
</dbReference>
<dbReference type="GO" id="GO:0006979">
    <property type="term" value="P:response to oxidative stress"/>
    <property type="evidence" value="ECO:0007669"/>
    <property type="project" value="InterPro"/>
</dbReference>
<evidence type="ECO:0000256" key="7">
    <source>
        <dbReference type="ARBA" id="ARBA00023136"/>
    </source>
</evidence>
<dbReference type="OMA" id="NASMLHP"/>
<evidence type="ECO:0000256" key="1">
    <source>
        <dbReference type="ARBA" id="ARBA00004141"/>
    </source>
</evidence>
<evidence type="ECO:0000256" key="4">
    <source>
        <dbReference type="ARBA" id="ARBA00022837"/>
    </source>
</evidence>
<keyword evidence="8" id="KW-0349">Heme</keyword>
<comment type="caution">
    <text evidence="12">The sequence shown here is derived from an EMBL/GenBank/DDBJ whole genome shotgun (WGS) entry which is preliminary data.</text>
</comment>
<dbReference type="PANTHER" id="PTHR11475:SF144">
    <property type="entry name" value="NAD(P)H OXIDASE (H2O2-FORMING)"/>
    <property type="match status" value="1"/>
</dbReference>
<feature type="transmembrane region" description="Helical" evidence="10">
    <location>
        <begin position="1520"/>
        <end position="1546"/>
    </location>
</feature>
<keyword evidence="2 10" id="KW-0812">Transmembrane</keyword>
<dbReference type="PROSITE" id="PS51384">
    <property type="entry name" value="FAD_FR"/>
    <property type="match status" value="1"/>
</dbReference>
<dbReference type="GO" id="GO:0046872">
    <property type="term" value="F:metal ion binding"/>
    <property type="evidence" value="ECO:0007669"/>
    <property type="project" value="UniProtKB-KW"/>
</dbReference>
<name>A0A5J4YIM2_PORPP</name>
<sequence>MEAFYRISLPRAPSTRNGQLVDIDPEGVYRDELFEEAQRMNDAEQGVLRSVLAQQRIKKRFSAGAIFGLSLMLLVSMLLPMLLVHSSMSRVRARVSSLPVFTKANTSRRFTGVLRQEAAVDIEWTPWDGAFNNIAHPEYGVVEGRITRPCLPRYADGAYAPSNPEGPNPRTVSELVMGGDTGYGSLTNKTAFLVFFGQQVVEEILDGQAFQPAEPYVNIPVPQCDPLYDPDCKGDLFIPLPRNRYDLSTGNAPGVPRAQLNEISAWIDGTLFYGPFKAWADTLRAYDEERPGRFACLVDEESGVENCNLPALNTIGLPIVNPPPPTLRDVRPAERFFRLGNPRTNENPMLLAFAVMWFRYHNVVADRIHAKHPDYDDEEVFLFARQWLIAIYQKIVFYDWLPSFLGIPREEFDEKYAYKGYRTVDPAISQEFQVAAMRFGHTLVTPGAYRREPYSCTPSSFEALRTCNSYFRGEEVLLEDDGPTKMLLGLASQLAEREDATITPDLRGFVFGVSLDATRRDLMAINIQRAREHGVGTYNQVRKCFRLPEVSSFDEISSLTDNPAFNNCTDAQGNTGVNCMQIAIEGLKLAYDNDISKCDLWPCGLLEVNVTGPGPLFQAILIDQFLRIRDGDRFWFENDNGPIANILSAEQIDEIWNTTIRDVMVDALELSDDVILQSNPFKYDPSVCAQPVQLSEFNLENCSAPSTYNWYRGHIPQREPSVTTTTSQRSVCEADSLAKILFGSKDGHEHDDRLQQELSTEEQAAAAGCPVYKARTKLARIMIMQQVMMERVKKGISQRYVSYLGSNDCGITNGDSLVQLAWTIAGIVMWLTANVIVMYFLVRWIKQRKGLRQFGRKAPKNGPFIPPDFKPTRSGTGVHMYKHNSKTTGYGCLIYHSFRHESSDVKGATVKLCEPEQAHFFLVGVGDSVQDGDARGIAREGDGHESRIDRSRATDSARPMEVREVLSGDITMISPSNVSEVRIFDKYLMVVCKIGSARLFEFDSPTKARLVLRELQESLSRTIGNGIEVNAASVNELAEGCTSRAERMEEIEQFFEEVKLDFKKKYSASATHTSFAAAATALSKWDMTGDTLLGDDMKLVHETVQKVTAYNLSGVAWTIHQNETDEAGAELGNGIAAKQSATRTTTQASASHRNTSKRPLGRSLSKLALRKTKGSLAAGSTQTSHGLWRGAGVRPEDVEDTVLFTKHEVAAVLHIHPSSFILSRMFYEGMGKRSSVITARQFRRAVENLLKAGESPGLFLAGLAVGEGQSIDKRLLLDIVYELKGGTGMDDVDLDRGDAQVMAKYMNATSSATLSVEEFGNMIVEMQEKTMKQRNVGWQQYLRQIKQDAEESANERTAPTGRKFEKLRSWQHSFVDYCKAHRFEIFWGVAYGLTIALIFLYTWWYYYSLREVYGLRGILTVGLCVTRASASVDMFVYSITLLPMCRNLITFLRSTKLHRYVPFDRAYEFHVVTAVTGEFFTALHVVGHCVNFYNITTQRSGDLTGYFRAVNWNSDFVPSFAFWVFETITGMTGFLLTFVIITLMVFAIRQVRAASFQLFWVMHHVCFMLLYTMIVLHGSFVLVQRPIFHYFLLGPLLLFILDKLYSFARESERLQIIEMRLLPKGVTALYVRVSPSFSYSSGQWARLKIPALGTSELHPITISSAPHDPYVSFHILACGPWTQALRDLAFEMQGKPVSSLPTIRIDGPYGEGHQDWMLYETVLLVGSGIGCTPFVSVLKDILHQVRSKTFRTTKVVAVFISRGIRDLAWITNELSQLEPYAPPGFLELLFFDTEQKVDKKTSTLDARHLAFDQAILRHVEYVSQILAGRSSLIRVRGFVLQGRPNFDTLLKDVQADCMAHGALSAETYSELQVGVFACASAPVTLSLKKACIKRDRDTMREIASRQAELGKKEFESREVSSADQDASQDGRGLNGEAAQGGNRTPERDTSSSSRLTATLREENVLSESLRESKMPSVDMNKIKNFATSFKPSARQRARVERPVFFTFYGQVFSSDTSFDFWSKWKTKLGKRKQQQAVQEAFEALPKVAAHAMGGDDAVGASQV</sequence>
<accession>A0A5J4YIM2</accession>
<feature type="compositionally biased region" description="Low complexity" evidence="9">
    <location>
        <begin position="1138"/>
        <end position="1151"/>
    </location>
</feature>
<dbReference type="Gene3D" id="1.10.640.10">
    <property type="entry name" value="Haem peroxidase domain superfamily, animal type"/>
    <property type="match status" value="1"/>
</dbReference>
<evidence type="ECO:0000256" key="6">
    <source>
        <dbReference type="ARBA" id="ARBA00023002"/>
    </source>
</evidence>
<feature type="transmembrane region" description="Helical" evidence="10">
    <location>
        <begin position="820"/>
        <end position="842"/>
    </location>
</feature>
<dbReference type="EMBL" id="VRMN01000020">
    <property type="protein sequence ID" value="KAA8490680.1"/>
    <property type="molecule type" value="Genomic_DNA"/>
</dbReference>
<dbReference type="OrthoDB" id="823504at2759"/>
<feature type="transmembrane region" description="Helical" evidence="10">
    <location>
        <begin position="1558"/>
        <end position="1581"/>
    </location>
</feature>
<dbReference type="InterPro" id="IPR013130">
    <property type="entry name" value="Fe3_Rdtase_TM_dom"/>
</dbReference>
<dbReference type="GO" id="GO:0004601">
    <property type="term" value="F:peroxidase activity"/>
    <property type="evidence" value="ECO:0007669"/>
    <property type="project" value="InterPro"/>
</dbReference>
<keyword evidence="6" id="KW-0560">Oxidoreductase</keyword>
<proteinExistence type="predicted"/>
<evidence type="ECO:0000259" key="11">
    <source>
        <dbReference type="PROSITE" id="PS51384"/>
    </source>
</evidence>
<feature type="transmembrane region" description="Helical" evidence="10">
    <location>
        <begin position="1466"/>
        <end position="1486"/>
    </location>
</feature>
<dbReference type="SFLD" id="SFLDG01169">
    <property type="entry name" value="NADPH_oxidase_subgroup_(NOX)"/>
    <property type="match status" value="1"/>
</dbReference>
<dbReference type="Pfam" id="PF01794">
    <property type="entry name" value="Ferric_reduct"/>
    <property type="match status" value="1"/>
</dbReference>
<feature type="transmembrane region" description="Helical" evidence="10">
    <location>
        <begin position="1418"/>
        <end position="1445"/>
    </location>
</feature>
<gene>
    <name evidence="12" type="ORF">FVE85_3829</name>
</gene>
<dbReference type="InterPro" id="IPR017927">
    <property type="entry name" value="FAD-bd_FR_type"/>
</dbReference>
<feature type="region of interest" description="Disordered" evidence="9">
    <location>
        <begin position="1138"/>
        <end position="1164"/>
    </location>
</feature>
<keyword evidence="7 10" id="KW-0472">Membrane</keyword>